<dbReference type="PANTHER" id="PTHR34047">
    <property type="entry name" value="NUCLEAR INTRON MATURASE 1, MITOCHONDRIAL-RELATED"/>
    <property type="match status" value="1"/>
</dbReference>
<comment type="catalytic activity">
    <reaction evidence="9">
        <text>DNA(n) + a 2'-deoxyribonucleoside 5'-triphosphate = DNA(n+1) + diphosphate</text>
        <dbReference type="Rhea" id="RHEA:22508"/>
        <dbReference type="Rhea" id="RHEA-COMP:17339"/>
        <dbReference type="Rhea" id="RHEA-COMP:17340"/>
        <dbReference type="ChEBI" id="CHEBI:33019"/>
        <dbReference type="ChEBI" id="CHEBI:61560"/>
        <dbReference type="ChEBI" id="CHEBI:173112"/>
        <dbReference type="EC" id="2.7.7.49"/>
    </reaction>
</comment>
<dbReference type="InterPro" id="IPR000123">
    <property type="entry name" value="Reverse_transcriptase_msDNA"/>
</dbReference>
<dbReference type="Pfam" id="PF00078">
    <property type="entry name" value="RVT_1"/>
    <property type="match status" value="1"/>
</dbReference>
<dbReference type="RefSeq" id="WP_154743682.1">
    <property type="nucleotide sequence ID" value="NZ_JBHSTG010000008.1"/>
</dbReference>
<dbReference type="SUPFAM" id="SSF56672">
    <property type="entry name" value="DNA/RNA polymerases"/>
    <property type="match status" value="1"/>
</dbReference>
<keyword evidence="3" id="KW-0548">Nucleotidyltransferase</keyword>
<dbReference type="GO" id="GO:0003964">
    <property type="term" value="F:RNA-directed DNA polymerase activity"/>
    <property type="evidence" value="ECO:0007669"/>
    <property type="project" value="UniProtKB-KW"/>
</dbReference>
<evidence type="ECO:0000256" key="1">
    <source>
        <dbReference type="ARBA" id="ARBA00012493"/>
    </source>
</evidence>
<sequence>MKLDSTLSVDGLASLLGTSYIKIKHFYYKPNTSAYYSTFEIDKKSGGKRKIMSPEERLKTLQRRLKLLLEGVYVSKKQVNAFVKDRSIVTNAKSHTRKKFVLNIDLEDFFTTITFARVRGLLIAKPYALQPSVATVIAHLATVHGFLPQGSPCSPILSNMVCSSMDRQLLSLAKAHRAEYSRYADDISFSFYDNLQFISEDIVETVKSDGLHNHYQCQTGQALESIILRSGFKINESKVRLQGRYERQVVTGLVVNKKVNVDRQYIRKTSAMIHSISTDGLALAREKFKSKVKDSSVMLDAHLQGRLLFIKQVVTVDSVVYKRLAKKFNLLEIDYKVPLGKSKSVRGLESRRYSKWYDERCWVIESELSTAEEFDCSQGTGFAIKGGYIITCAHVVKLKGGIANDISLCRVSKRGEVYKASVIVCDDNRDLAVLKIVEPALAILPYFDMSETIADIGDGVDILGFPNDKLGATHVGRQKVSVRNKFAISAVTFCQIDKELYSGNSGGPALNDDGDLIGVVTSGNDGGGFNDHSRFVCISELKKVLQDLVVAANEQALA</sequence>
<evidence type="ECO:0000256" key="9">
    <source>
        <dbReference type="ARBA" id="ARBA00048173"/>
    </source>
</evidence>
<dbReference type="PRINTS" id="PR00866">
    <property type="entry name" value="RNADNAPOLMS"/>
</dbReference>
<keyword evidence="4" id="KW-0479">Metal-binding</keyword>
<evidence type="ECO:0000313" key="12">
    <source>
        <dbReference type="Proteomes" id="UP000431485"/>
    </source>
</evidence>
<dbReference type="EC" id="2.7.7.49" evidence="1"/>
<dbReference type="AlphaFoldDB" id="A0A7X2RS14"/>
<dbReference type="OrthoDB" id="7055795at2"/>
<keyword evidence="6" id="KW-0695">RNA-directed DNA polymerase</keyword>
<dbReference type="Pfam" id="PF13365">
    <property type="entry name" value="Trypsin_2"/>
    <property type="match status" value="1"/>
</dbReference>
<evidence type="ECO:0000313" key="11">
    <source>
        <dbReference type="EMBL" id="MTD20011.1"/>
    </source>
</evidence>
<dbReference type="CDD" id="cd03487">
    <property type="entry name" value="RT_Bac_retron_II"/>
    <property type="match status" value="1"/>
</dbReference>
<evidence type="ECO:0000256" key="2">
    <source>
        <dbReference type="ARBA" id="ARBA00022679"/>
    </source>
</evidence>
<dbReference type="GO" id="GO:0008233">
    <property type="term" value="F:peptidase activity"/>
    <property type="evidence" value="ECO:0007669"/>
    <property type="project" value="UniProtKB-KW"/>
</dbReference>
<evidence type="ECO:0000256" key="4">
    <source>
        <dbReference type="ARBA" id="ARBA00022723"/>
    </source>
</evidence>
<comment type="caution">
    <text evidence="11">The sequence shown here is derived from an EMBL/GenBank/DDBJ whole genome shotgun (WGS) entry which is preliminary data.</text>
</comment>
<evidence type="ECO:0000256" key="7">
    <source>
        <dbReference type="ARBA" id="ARBA00023118"/>
    </source>
</evidence>
<dbReference type="SUPFAM" id="SSF50494">
    <property type="entry name" value="Trypsin-like serine proteases"/>
    <property type="match status" value="1"/>
</dbReference>
<dbReference type="Proteomes" id="UP000431485">
    <property type="component" value="Unassembled WGS sequence"/>
</dbReference>
<evidence type="ECO:0000256" key="8">
    <source>
        <dbReference type="ARBA" id="ARBA00034120"/>
    </source>
</evidence>
<dbReference type="Gene3D" id="2.40.10.10">
    <property type="entry name" value="Trypsin-like serine proteases"/>
    <property type="match status" value="2"/>
</dbReference>
<dbReference type="InterPro" id="IPR000477">
    <property type="entry name" value="RT_dom"/>
</dbReference>
<dbReference type="PANTHER" id="PTHR34047:SF7">
    <property type="entry name" value="RNA-DIRECTED DNA POLYMERASE"/>
    <property type="match status" value="1"/>
</dbReference>
<dbReference type="InterPro" id="IPR009003">
    <property type="entry name" value="Peptidase_S1_PA"/>
</dbReference>
<dbReference type="InterPro" id="IPR043504">
    <property type="entry name" value="Peptidase_S1_PA_chymotrypsin"/>
</dbReference>
<dbReference type="InterPro" id="IPR051083">
    <property type="entry name" value="GrpII_Intron_Splice-Mob/Def"/>
</dbReference>
<keyword evidence="11" id="KW-0378">Hydrolase</keyword>
<organism evidence="11 12">
    <name type="scientific">Pseudomonas karstica</name>
    <dbReference type="NCBI Taxonomy" id="1055468"/>
    <lineage>
        <taxon>Bacteria</taxon>
        <taxon>Pseudomonadati</taxon>
        <taxon>Pseudomonadota</taxon>
        <taxon>Gammaproteobacteria</taxon>
        <taxon>Pseudomonadales</taxon>
        <taxon>Pseudomonadaceae</taxon>
        <taxon>Pseudomonas</taxon>
    </lineage>
</organism>
<protein>
    <recommendedName>
        <fullName evidence="1">RNA-directed DNA polymerase</fullName>
        <ecNumber evidence="1">2.7.7.49</ecNumber>
    </recommendedName>
</protein>
<dbReference type="EMBL" id="WLYI01000015">
    <property type="protein sequence ID" value="MTD20011.1"/>
    <property type="molecule type" value="Genomic_DNA"/>
</dbReference>
<feature type="domain" description="Reverse transcriptase" evidence="10">
    <location>
        <begin position="22"/>
        <end position="255"/>
    </location>
</feature>
<keyword evidence="7" id="KW-0051">Antiviral defense</keyword>
<name>A0A7X2RS14_9PSED</name>
<accession>A0A7X2RS14</accession>
<keyword evidence="5" id="KW-0460">Magnesium</keyword>
<evidence type="ECO:0000256" key="5">
    <source>
        <dbReference type="ARBA" id="ARBA00022842"/>
    </source>
</evidence>
<evidence type="ECO:0000256" key="6">
    <source>
        <dbReference type="ARBA" id="ARBA00022918"/>
    </source>
</evidence>
<evidence type="ECO:0000256" key="3">
    <source>
        <dbReference type="ARBA" id="ARBA00022695"/>
    </source>
</evidence>
<dbReference type="GO" id="GO:0051607">
    <property type="term" value="P:defense response to virus"/>
    <property type="evidence" value="ECO:0007669"/>
    <property type="project" value="UniProtKB-KW"/>
</dbReference>
<dbReference type="GO" id="GO:0003723">
    <property type="term" value="F:RNA binding"/>
    <property type="evidence" value="ECO:0007669"/>
    <property type="project" value="InterPro"/>
</dbReference>
<keyword evidence="12" id="KW-1185">Reference proteome</keyword>
<dbReference type="GO" id="GO:0006508">
    <property type="term" value="P:proteolysis"/>
    <property type="evidence" value="ECO:0007669"/>
    <property type="project" value="UniProtKB-KW"/>
</dbReference>
<evidence type="ECO:0000259" key="10">
    <source>
        <dbReference type="PROSITE" id="PS50878"/>
    </source>
</evidence>
<dbReference type="GO" id="GO:0046872">
    <property type="term" value="F:metal ion binding"/>
    <property type="evidence" value="ECO:0007669"/>
    <property type="project" value="UniProtKB-KW"/>
</dbReference>
<keyword evidence="11" id="KW-0645">Protease</keyword>
<reference evidence="11 12" key="1">
    <citation type="submission" date="2019-11" db="EMBL/GenBank/DDBJ databases">
        <title>Pseudmonas karstica sp. nov. and Pseudomonas spelaei sp. nov. from caves.</title>
        <authorList>
            <person name="Zeman M."/>
        </authorList>
    </citation>
    <scope>NUCLEOTIDE SEQUENCE [LARGE SCALE GENOMIC DNA]</scope>
    <source>
        <strain evidence="11 12">CCM 7891</strain>
    </source>
</reference>
<comment type="similarity">
    <text evidence="8">Belongs to the bacterial reverse transcriptase family.</text>
</comment>
<gene>
    <name evidence="11" type="ORF">GIR22_12870</name>
</gene>
<dbReference type="PROSITE" id="PS50878">
    <property type="entry name" value="RT_POL"/>
    <property type="match status" value="1"/>
</dbReference>
<proteinExistence type="inferred from homology"/>
<dbReference type="InterPro" id="IPR043502">
    <property type="entry name" value="DNA/RNA_pol_sf"/>
</dbReference>
<keyword evidence="2" id="KW-0808">Transferase</keyword>